<proteinExistence type="predicted"/>
<feature type="compositionally biased region" description="Polar residues" evidence="1">
    <location>
        <begin position="18"/>
        <end position="36"/>
    </location>
</feature>
<feature type="region of interest" description="Disordered" evidence="1">
    <location>
        <begin position="74"/>
        <end position="93"/>
    </location>
</feature>
<evidence type="ECO:0000313" key="2">
    <source>
        <dbReference type="EMBL" id="GBO32048.1"/>
    </source>
</evidence>
<protein>
    <submittedName>
        <fullName evidence="2">Uncharacterized protein</fullName>
    </submittedName>
</protein>
<dbReference type="AlphaFoldDB" id="A0A4Y2W686"/>
<name>A0A4Y2W686_ARAVE</name>
<keyword evidence="3" id="KW-1185">Reference proteome</keyword>
<feature type="compositionally biased region" description="Basic and acidic residues" evidence="1">
    <location>
        <begin position="1"/>
        <end position="14"/>
    </location>
</feature>
<dbReference type="EMBL" id="BGPR01055490">
    <property type="protein sequence ID" value="GBO32048.1"/>
    <property type="molecule type" value="Genomic_DNA"/>
</dbReference>
<feature type="compositionally biased region" description="Polar residues" evidence="1">
    <location>
        <begin position="74"/>
        <end position="88"/>
    </location>
</feature>
<evidence type="ECO:0000256" key="1">
    <source>
        <dbReference type="SAM" id="MobiDB-lite"/>
    </source>
</evidence>
<accession>A0A4Y2W686</accession>
<sequence>MICPKHHESIKDDETGQYVGSNTSDFKIVSPKNSSKIRPVKPKSPIEKANMYQNLMDLEDQGMENCPPEVSTPTINSIDTGTSHSSLQAKYGGRPNITIKFPPPFVKWIDFTPAPRAFFVRVARPERFG</sequence>
<organism evidence="2 3">
    <name type="scientific">Araneus ventricosus</name>
    <name type="common">Orbweaver spider</name>
    <name type="synonym">Epeira ventricosa</name>
    <dbReference type="NCBI Taxonomy" id="182803"/>
    <lineage>
        <taxon>Eukaryota</taxon>
        <taxon>Metazoa</taxon>
        <taxon>Ecdysozoa</taxon>
        <taxon>Arthropoda</taxon>
        <taxon>Chelicerata</taxon>
        <taxon>Arachnida</taxon>
        <taxon>Araneae</taxon>
        <taxon>Araneomorphae</taxon>
        <taxon>Entelegynae</taxon>
        <taxon>Araneoidea</taxon>
        <taxon>Araneidae</taxon>
        <taxon>Araneus</taxon>
    </lineage>
</organism>
<comment type="caution">
    <text evidence="2">The sequence shown here is derived from an EMBL/GenBank/DDBJ whole genome shotgun (WGS) entry which is preliminary data.</text>
</comment>
<evidence type="ECO:0000313" key="3">
    <source>
        <dbReference type="Proteomes" id="UP000499080"/>
    </source>
</evidence>
<gene>
    <name evidence="2" type="ORF">AVEN_186561_1</name>
</gene>
<feature type="region of interest" description="Disordered" evidence="1">
    <location>
        <begin position="1"/>
        <end position="42"/>
    </location>
</feature>
<dbReference type="Proteomes" id="UP000499080">
    <property type="component" value="Unassembled WGS sequence"/>
</dbReference>
<reference evidence="2 3" key="1">
    <citation type="journal article" date="2019" name="Sci. Rep.">
        <title>Orb-weaving spider Araneus ventricosus genome elucidates the spidroin gene catalogue.</title>
        <authorList>
            <person name="Kono N."/>
            <person name="Nakamura H."/>
            <person name="Ohtoshi R."/>
            <person name="Moran D.A.P."/>
            <person name="Shinohara A."/>
            <person name="Yoshida Y."/>
            <person name="Fujiwara M."/>
            <person name="Mori M."/>
            <person name="Tomita M."/>
            <person name="Arakawa K."/>
        </authorList>
    </citation>
    <scope>NUCLEOTIDE SEQUENCE [LARGE SCALE GENOMIC DNA]</scope>
</reference>